<evidence type="ECO:0000256" key="4">
    <source>
        <dbReference type="ARBA" id="ARBA00023242"/>
    </source>
</evidence>
<proteinExistence type="inferred from homology"/>
<dbReference type="InParanoid" id="A0A1X2H5M9"/>
<evidence type="ECO:0000259" key="5">
    <source>
        <dbReference type="Pfam" id="PF03178"/>
    </source>
</evidence>
<keyword evidence="9" id="KW-1185">Reference proteome</keyword>
<name>A0A1X2H5M9_SYNRA</name>
<protein>
    <recommendedName>
        <fullName evidence="3">DNA damage-binding protein 1</fullName>
    </recommendedName>
</protein>
<evidence type="ECO:0000256" key="1">
    <source>
        <dbReference type="ARBA" id="ARBA00004123"/>
    </source>
</evidence>
<evidence type="ECO:0000259" key="6">
    <source>
        <dbReference type="Pfam" id="PF10433"/>
    </source>
</evidence>
<evidence type="ECO:0000313" key="8">
    <source>
        <dbReference type="EMBL" id="ORY93280.1"/>
    </source>
</evidence>
<dbReference type="Pfam" id="PF10433">
    <property type="entry name" value="Beta-prop_RSE1_1st"/>
    <property type="match status" value="1"/>
</dbReference>
<dbReference type="EMBL" id="MCGN01000009">
    <property type="protein sequence ID" value="ORY93280.1"/>
    <property type="molecule type" value="Genomic_DNA"/>
</dbReference>
<reference evidence="8 9" key="1">
    <citation type="submission" date="2016-07" db="EMBL/GenBank/DDBJ databases">
        <title>Pervasive Adenine N6-methylation of Active Genes in Fungi.</title>
        <authorList>
            <consortium name="DOE Joint Genome Institute"/>
            <person name="Mondo S.J."/>
            <person name="Dannebaum R.O."/>
            <person name="Kuo R.C."/>
            <person name="Labutti K."/>
            <person name="Haridas S."/>
            <person name="Kuo A."/>
            <person name="Salamov A."/>
            <person name="Ahrendt S.R."/>
            <person name="Lipzen A."/>
            <person name="Sullivan W."/>
            <person name="Andreopoulos W.B."/>
            <person name="Clum A."/>
            <person name="Lindquist E."/>
            <person name="Daum C."/>
            <person name="Ramamoorthy G.K."/>
            <person name="Gryganskyi A."/>
            <person name="Culley D."/>
            <person name="Magnuson J.K."/>
            <person name="James T.Y."/>
            <person name="O'Malley M.A."/>
            <person name="Stajich J.E."/>
            <person name="Spatafora J.W."/>
            <person name="Visel A."/>
            <person name="Grigoriev I.V."/>
        </authorList>
    </citation>
    <scope>NUCLEOTIDE SEQUENCE [LARGE SCALE GENOMIC DNA]</scope>
    <source>
        <strain evidence="8 9">NRRL 2496</strain>
    </source>
</reference>
<dbReference type="Proteomes" id="UP000242180">
    <property type="component" value="Unassembled WGS sequence"/>
</dbReference>
<evidence type="ECO:0000259" key="7">
    <source>
        <dbReference type="Pfam" id="PF23726"/>
    </source>
</evidence>
<organism evidence="8 9">
    <name type="scientific">Syncephalastrum racemosum</name>
    <name type="common">Filamentous fungus</name>
    <dbReference type="NCBI Taxonomy" id="13706"/>
    <lineage>
        <taxon>Eukaryota</taxon>
        <taxon>Fungi</taxon>
        <taxon>Fungi incertae sedis</taxon>
        <taxon>Mucoromycota</taxon>
        <taxon>Mucoromycotina</taxon>
        <taxon>Mucoromycetes</taxon>
        <taxon>Mucorales</taxon>
        <taxon>Syncephalastraceae</taxon>
        <taxon>Syncephalastrum</taxon>
    </lineage>
</organism>
<comment type="subcellular location">
    <subcellularLocation>
        <location evidence="1">Nucleus</location>
    </subcellularLocation>
</comment>
<dbReference type="InterPro" id="IPR015943">
    <property type="entry name" value="WD40/YVTN_repeat-like_dom_sf"/>
</dbReference>
<accession>A0A1X2H5M9</accession>
<sequence length="1095" mass="120587">MSPYNYVTTLYPPTAISNSVKGSFLDPNYTHIVTSKSSQIELWAIAHERLVFLQQHAISGNIVVLETVSHPDGKDMLFLVTDNGECCFLYFTDKELKLYANGCFEHPSLTRRQPDALSLVTRTGPSETDLSVIVSMYAGVLVAVPVPQAEGDPIDPFYASINHSVVHSIVDLGLDSPTIAVLYTNEHTRCFIQQYHVLSSGSKIEPKQNIEVDKKMRRLIPFPAPFKGILAIGNMIINYLPYGSGRFISNSRLRNSIQNVGITTAILLDPENGNCLVGTDSGDLYYIGLKKIPGNVHATDVFFEPIGKTTAPSTMVYLGDGLLFQGSIHGDSYLVKVNLYEVTKHRLHVCDSLPSLSPMTDFCTYSRGGNGQDVMVCCTGHRHNGALQIVSNGHDFLQSAQIPNLSAKRIFGLDSHNPTLVISLSDRTLLLGKSSEGEMTSLDSLAGFQLQEETVAAALIGKWFAQVTPTQIILGDVPVWKPEERIRMAHIVGHQILLCHGEHELLYFVIQENHIKYIRATRFDIPIVSLILADATHGMSPFALVGLSSPESIVQMHSLPDLGMVSKRNMPSGTTPRSLALTNFGFHKLYAFVSLSNGTMLYYDVDNEQLVSERQVTLGLHSATLSTLIIHGCKVVFATSNETTVIDFDADIGKLQFTTCNLTDIQAVAMSDCPGGSALVCSTAKGLLFGQLDPMVKPQVSTYSLDGYVPKKIARHDKSDTLIIGASKMTRNYGNGVESYASRLFIMDAMTFHHREAHELFPNEVPSSIAVLNLKDHGMDVACVGTIFCENDTSDAPRGRFLMYEILPSGSYRLIDAAELPTPVWDIKSYLDTVVFSSGAAIFMLENVNPKNKQGERLQVKCKNFSDVECICLDTQGDTVLVGDIMQSVQLLQSSAKDASLKCIAKDSEMRWTTALQIMDDQLLLTADQSQYLYIKQPVAADGTVKTLGRYHLGDLVNTFKRKSVGHVGMSFPSNGEIQALPDMSTYTYYCTARGAIGAVIPISREKYVVLKELQKKLLDALPRLAYPSHLNWRYPDSGDTIDPYQGFIDGDVVEQFMLMSADSRRNIVQSSKAFPSVGAITALLQDLAQWRCRL</sequence>
<dbReference type="GO" id="GO:0003676">
    <property type="term" value="F:nucleic acid binding"/>
    <property type="evidence" value="ECO:0007669"/>
    <property type="project" value="InterPro"/>
</dbReference>
<dbReference type="AlphaFoldDB" id="A0A1X2H5M9"/>
<dbReference type="GO" id="GO:0005634">
    <property type="term" value="C:nucleus"/>
    <property type="evidence" value="ECO:0007669"/>
    <property type="project" value="UniProtKB-SubCell"/>
</dbReference>
<dbReference type="Gene3D" id="1.10.150.910">
    <property type="match status" value="1"/>
</dbReference>
<keyword evidence="4" id="KW-0539">Nucleus</keyword>
<dbReference type="InterPro" id="IPR058543">
    <property type="entry name" value="Beta-prop_RSE1/DDB1/CPSF1_2nd"/>
</dbReference>
<gene>
    <name evidence="8" type="ORF">BCR43DRAFT_526866</name>
</gene>
<dbReference type="PANTHER" id="PTHR10644">
    <property type="entry name" value="DNA REPAIR/RNA PROCESSING CPSF FAMILY"/>
    <property type="match status" value="1"/>
</dbReference>
<dbReference type="InterPro" id="IPR018846">
    <property type="entry name" value="Beta-prop_RSE1/DDB1/CPSF1_1st"/>
</dbReference>
<dbReference type="OrthoDB" id="433457at2759"/>
<feature type="domain" description="RSE1/DDB1/CPSF1 C-terminal" evidence="5">
    <location>
        <begin position="742"/>
        <end position="1058"/>
    </location>
</feature>
<dbReference type="Gene3D" id="2.130.10.10">
    <property type="entry name" value="YVTN repeat-like/Quinoprotein amine dehydrogenase"/>
    <property type="match status" value="3"/>
</dbReference>
<dbReference type="Pfam" id="PF03178">
    <property type="entry name" value="CPSF_A"/>
    <property type="match status" value="1"/>
</dbReference>
<dbReference type="SUPFAM" id="SSF50998">
    <property type="entry name" value="Quinoprotein alcohol dehydrogenase-like"/>
    <property type="match status" value="1"/>
</dbReference>
<evidence type="ECO:0000256" key="3">
    <source>
        <dbReference type="ARBA" id="ARBA00014577"/>
    </source>
</evidence>
<dbReference type="STRING" id="13706.A0A1X2H5M9"/>
<evidence type="ECO:0000313" key="9">
    <source>
        <dbReference type="Proteomes" id="UP000242180"/>
    </source>
</evidence>
<dbReference type="InterPro" id="IPR011047">
    <property type="entry name" value="Quinoprotein_ADH-like_sf"/>
</dbReference>
<dbReference type="Pfam" id="PF23726">
    <property type="entry name" value="Beta-prop_RSE1_2nd"/>
    <property type="match status" value="1"/>
</dbReference>
<feature type="domain" description="RSE1/DDB1/CPSF1 first beta-propeller" evidence="6">
    <location>
        <begin position="15"/>
        <end position="351"/>
    </location>
</feature>
<comment type="similarity">
    <text evidence="2">Belongs to the DDB1 family.</text>
</comment>
<dbReference type="InterPro" id="IPR004871">
    <property type="entry name" value="RSE1/DDB1/CPSF1_C"/>
</dbReference>
<feature type="domain" description="RSE1/DDB1/CPSF1 second beta-propeller" evidence="7">
    <location>
        <begin position="414"/>
        <end position="690"/>
    </location>
</feature>
<comment type="caution">
    <text evidence="8">The sequence shown here is derived from an EMBL/GenBank/DDBJ whole genome shotgun (WGS) entry which is preliminary data.</text>
</comment>
<evidence type="ECO:0000256" key="2">
    <source>
        <dbReference type="ARBA" id="ARBA00007453"/>
    </source>
</evidence>
<dbReference type="InterPro" id="IPR050358">
    <property type="entry name" value="RSE1/DDB1/CFT1"/>
</dbReference>
<dbReference type="OMA" id="DIAMNMF"/>